<keyword evidence="4" id="KW-0449">Lipoprotein</keyword>
<comment type="function">
    <text evidence="4">Part of the outer membrane protein assembly complex, which is involved in assembly and insertion of beta-barrel proteins into the outer membrane.</text>
</comment>
<name>A0A0J6C4A1_9BORD</name>
<dbReference type="KEGG" id="bpdz:BBN53_16755"/>
<dbReference type="OrthoDB" id="9808250at2"/>
<comment type="subunit">
    <text evidence="4">Part of the Bam complex.</text>
</comment>
<comment type="subcellular location">
    <subcellularLocation>
        <location evidence="4">Cell outer membrane</location>
        <topology evidence="4">Lipid-anchor</topology>
    </subcellularLocation>
</comment>
<feature type="compositionally biased region" description="Basic and acidic residues" evidence="5">
    <location>
        <begin position="126"/>
        <end position="158"/>
    </location>
</feature>
<evidence type="ECO:0000256" key="1">
    <source>
        <dbReference type="ARBA" id="ARBA00022729"/>
    </source>
</evidence>
<comment type="similarity">
    <text evidence="4">Belongs to the BamE family.</text>
</comment>
<dbReference type="EMBL" id="CYTV01000004">
    <property type="protein sequence ID" value="CUI70024.1"/>
    <property type="molecule type" value="Genomic_DNA"/>
</dbReference>
<dbReference type="PANTHER" id="PTHR37482">
    <property type="entry name" value="OUTER MEMBRANE PROTEIN ASSEMBLY FACTOR BAME"/>
    <property type="match status" value="1"/>
</dbReference>
<dbReference type="InterPro" id="IPR007450">
    <property type="entry name" value="BamE_dom"/>
</dbReference>
<dbReference type="InterPro" id="IPR026592">
    <property type="entry name" value="BamE"/>
</dbReference>
<dbReference type="GO" id="GO:0051205">
    <property type="term" value="P:protein insertion into membrane"/>
    <property type="evidence" value="ECO:0007669"/>
    <property type="project" value="UniProtKB-UniRule"/>
</dbReference>
<dbReference type="InterPro" id="IPR037873">
    <property type="entry name" value="BamE-like"/>
</dbReference>
<proteinExistence type="inferred from homology"/>
<evidence type="ECO:0000313" key="10">
    <source>
        <dbReference type="Proteomes" id="UP000092950"/>
    </source>
</evidence>
<reference evidence="7 10" key="2">
    <citation type="submission" date="2016-07" db="EMBL/GenBank/DDBJ databases">
        <title>Complete genome sequences of Bordetella pseudohinzii.</title>
        <authorList>
            <person name="Spilker T."/>
            <person name="Darrah R."/>
            <person name="LiPuma J.J."/>
        </authorList>
    </citation>
    <scope>NUCLEOTIDE SEQUENCE [LARGE SCALE GENOMIC DNA]</scope>
    <source>
        <strain evidence="7 10">HI4681</strain>
    </source>
</reference>
<evidence type="ECO:0000256" key="3">
    <source>
        <dbReference type="ARBA" id="ARBA00023237"/>
    </source>
</evidence>
<dbReference type="RefSeq" id="WP_043213458.1">
    <property type="nucleotide sequence ID" value="NZ_CAJGUP010000202.1"/>
</dbReference>
<dbReference type="GO" id="GO:0030674">
    <property type="term" value="F:protein-macromolecule adaptor activity"/>
    <property type="evidence" value="ECO:0007669"/>
    <property type="project" value="TreeGrafter"/>
</dbReference>
<dbReference type="GO" id="GO:1990063">
    <property type="term" value="C:Bam protein complex"/>
    <property type="evidence" value="ECO:0007669"/>
    <property type="project" value="TreeGrafter"/>
</dbReference>
<dbReference type="AlphaFoldDB" id="A0A0J6C4A1"/>
<dbReference type="Proteomes" id="UP000053096">
    <property type="component" value="Unassembled WGS sequence"/>
</dbReference>
<keyword evidence="4" id="KW-0564">Palmitate</keyword>
<sequence>MIARNPSRPIKAVLGTLVLAAALAGCSSGKWGFPYRADMQQGNWITREQVALLQPGMSREQVRFALGSPTLTSVLHADRWDYPYYFKPGYGKAEERHFTVFFENDRLVRWSGDEQPELQPFQINKVDAERAEKAANTEDTAEKREEQAEKAEKAEQARPHIQVNSPVSPTNAYPGLPGNAPEPLK</sequence>
<accession>A0A0J6C4A1</accession>
<dbReference type="Gene3D" id="3.30.1450.10">
    <property type="match status" value="1"/>
</dbReference>
<reference evidence="8 9" key="1">
    <citation type="submission" date="2015-09" db="EMBL/GenBank/DDBJ databases">
        <authorList>
            <person name="Jackson K.R."/>
            <person name="Lunt B.L."/>
            <person name="Fisher J.N.B."/>
            <person name="Gardner A.V."/>
            <person name="Bailey M.E."/>
            <person name="Deus L.M."/>
            <person name="Earl A.S."/>
            <person name="Gibby P.D."/>
            <person name="Hartmann K.A."/>
            <person name="Liu J.E."/>
            <person name="Manci A.M."/>
            <person name="Nielsen D.A."/>
            <person name="Solomon M.B."/>
            <person name="Breakwell D.P."/>
            <person name="Burnett S.H."/>
            <person name="Grose J.H."/>
        </authorList>
    </citation>
    <scope>NUCLEOTIDE SEQUENCE [LARGE SCALE GENOMIC DNA]</scope>
    <source>
        <strain evidence="8 9">2789STDY5608636</strain>
    </source>
</reference>
<evidence type="ECO:0000313" key="7">
    <source>
        <dbReference type="EMBL" id="ANY17381.1"/>
    </source>
</evidence>
<keyword evidence="2 4" id="KW-0472">Membrane</keyword>
<evidence type="ECO:0000256" key="4">
    <source>
        <dbReference type="HAMAP-Rule" id="MF_00925"/>
    </source>
</evidence>
<organism evidence="8 9">
    <name type="scientific">Bordetella pseudohinzii</name>
    <dbReference type="NCBI Taxonomy" id="1331258"/>
    <lineage>
        <taxon>Bacteria</taxon>
        <taxon>Pseudomonadati</taxon>
        <taxon>Pseudomonadota</taxon>
        <taxon>Betaproteobacteria</taxon>
        <taxon>Burkholderiales</taxon>
        <taxon>Alcaligenaceae</taxon>
        <taxon>Bordetella</taxon>
    </lineage>
</organism>
<dbReference type="PANTHER" id="PTHR37482:SF1">
    <property type="entry name" value="OUTER MEMBRANE PROTEIN ASSEMBLY FACTOR BAME"/>
    <property type="match status" value="1"/>
</dbReference>
<protein>
    <recommendedName>
        <fullName evidence="4">Outer membrane protein assembly factor BamE</fullName>
    </recommendedName>
</protein>
<gene>
    <name evidence="8" type="primary">smpA</name>
    <name evidence="4" type="synonym">bamE</name>
    <name evidence="7" type="ORF">BBN53_16755</name>
    <name evidence="8" type="ORF">ERS370011_01808</name>
</gene>
<feature type="region of interest" description="Disordered" evidence="5">
    <location>
        <begin position="119"/>
        <end position="185"/>
    </location>
</feature>
<keyword evidence="10" id="KW-1185">Reference proteome</keyword>
<evidence type="ECO:0000259" key="6">
    <source>
        <dbReference type="Pfam" id="PF04355"/>
    </source>
</evidence>
<dbReference type="PROSITE" id="PS51257">
    <property type="entry name" value="PROKAR_LIPOPROTEIN"/>
    <property type="match status" value="1"/>
</dbReference>
<dbReference type="Proteomes" id="UP000092950">
    <property type="component" value="Chromosome"/>
</dbReference>
<feature type="compositionally biased region" description="Polar residues" evidence="5">
    <location>
        <begin position="162"/>
        <end position="171"/>
    </location>
</feature>
<accession>A0A0M7ER86</accession>
<feature type="domain" description="Outer membrane protein assembly factor BamE" evidence="6">
    <location>
        <begin position="42"/>
        <end position="111"/>
    </location>
</feature>
<evidence type="ECO:0000256" key="5">
    <source>
        <dbReference type="SAM" id="MobiDB-lite"/>
    </source>
</evidence>
<evidence type="ECO:0000313" key="8">
    <source>
        <dbReference type="EMBL" id="CUI70024.1"/>
    </source>
</evidence>
<dbReference type="Pfam" id="PF04355">
    <property type="entry name" value="BamE"/>
    <property type="match status" value="1"/>
</dbReference>
<dbReference type="EMBL" id="CP016440">
    <property type="protein sequence ID" value="ANY17381.1"/>
    <property type="molecule type" value="Genomic_DNA"/>
</dbReference>
<keyword evidence="1 4" id="KW-0732">Signal</keyword>
<evidence type="ECO:0000256" key="2">
    <source>
        <dbReference type="ARBA" id="ARBA00023136"/>
    </source>
</evidence>
<evidence type="ECO:0000313" key="9">
    <source>
        <dbReference type="Proteomes" id="UP000053096"/>
    </source>
</evidence>
<keyword evidence="3 4" id="KW-0998">Cell outer membrane</keyword>
<dbReference type="GO" id="GO:0043165">
    <property type="term" value="P:Gram-negative-bacterium-type cell outer membrane assembly"/>
    <property type="evidence" value="ECO:0007669"/>
    <property type="project" value="UniProtKB-UniRule"/>
</dbReference>
<dbReference type="HAMAP" id="MF_00925">
    <property type="entry name" value="OM_assembly_BamE"/>
    <property type="match status" value="1"/>
</dbReference>